<sequence>MKRCFQVLDGLIFVMCTES</sequence>
<reference evidence="1" key="1">
    <citation type="submission" date="2014-09" db="EMBL/GenBank/DDBJ databases">
        <authorList>
            <person name="Magalhaes I.L.F."/>
            <person name="Oliveira U."/>
            <person name="Santos F.R."/>
            <person name="Vidigal T.H.D.A."/>
            <person name="Brescovit A.D."/>
            <person name="Santos A.J."/>
        </authorList>
    </citation>
    <scope>NUCLEOTIDE SEQUENCE</scope>
    <source>
        <tissue evidence="1">Shoot tissue taken approximately 20 cm above the soil surface</tissue>
    </source>
</reference>
<accession>A0A0A9BGC4</accession>
<dbReference type="AlphaFoldDB" id="A0A0A9BGC4"/>
<evidence type="ECO:0000313" key="1">
    <source>
        <dbReference type="EMBL" id="JAD60280.1"/>
    </source>
</evidence>
<reference evidence="1" key="2">
    <citation type="journal article" date="2015" name="Data Brief">
        <title>Shoot transcriptome of the giant reed, Arundo donax.</title>
        <authorList>
            <person name="Barrero R.A."/>
            <person name="Guerrero F.D."/>
            <person name="Moolhuijzen P."/>
            <person name="Goolsby J.A."/>
            <person name="Tidwell J."/>
            <person name="Bellgard S.E."/>
            <person name="Bellgard M.I."/>
        </authorList>
    </citation>
    <scope>NUCLEOTIDE SEQUENCE</scope>
    <source>
        <tissue evidence="1">Shoot tissue taken approximately 20 cm above the soil surface</tissue>
    </source>
</reference>
<protein>
    <submittedName>
        <fullName evidence="1">Uncharacterized protein</fullName>
    </submittedName>
</protein>
<name>A0A0A9BGC4_ARUDO</name>
<organism evidence="1">
    <name type="scientific">Arundo donax</name>
    <name type="common">Giant reed</name>
    <name type="synonym">Donax arundinaceus</name>
    <dbReference type="NCBI Taxonomy" id="35708"/>
    <lineage>
        <taxon>Eukaryota</taxon>
        <taxon>Viridiplantae</taxon>
        <taxon>Streptophyta</taxon>
        <taxon>Embryophyta</taxon>
        <taxon>Tracheophyta</taxon>
        <taxon>Spermatophyta</taxon>
        <taxon>Magnoliopsida</taxon>
        <taxon>Liliopsida</taxon>
        <taxon>Poales</taxon>
        <taxon>Poaceae</taxon>
        <taxon>PACMAD clade</taxon>
        <taxon>Arundinoideae</taxon>
        <taxon>Arundineae</taxon>
        <taxon>Arundo</taxon>
    </lineage>
</organism>
<dbReference type="EMBL" id="GBRH01237615">
    <property type="protein sequence ID" value="JAD60280.1"/>
    <property type="molecule type" value="Transcribed_RNA"/>
</dbReference>
<proteinExistence type="predicted"/>